<comment type="caution">
    <text evidence="1">The sequence shown here is derived from an EMBL/GenBank/DDBJ whole genome shotgun (WGS) entry which is preliminary data.</text>
</comment>
<organism evidence="1 2">
    <name type="scientific">Nelumbo nucifera</name>
    <name type="common">Sacred lotus</name>
    <dbReference type="NCBI Taxonomy" id="4432"/>
    <lineage>
        <taxon>Eukaryota</taxon>
        <taxon>Viridiplantae</taxon>
        <taxon>Streptophyta</taxon>
        <taxon>Embryophyta</taxon>
        <taxon>Tracheophyta</taxon>
        <taxon>Spermatophyta</taxon>
        <taxon>Magnoliopsida</taxon>
        <taxon>Proteales</taxon>
        <taxon>Nelumbonaceae</taxon>
        <taxon>Nelumbo</taxon>
    </lineage>
</organism>
<dbReference type="Proteomes" id="UP000607653">
    <property type="component" value="Unassembled WGS sequence"/>
</dbReference>
<gene>
    <name evidence="1" type="ORF">HUJ06_020291</name>
</gene>
<name>A0A822XMS9_NELNU</name>
<evidence type="ECO:0000313" key="2">
    <source>
        <dbReference type="Proteomes" id="UP000607653"/>
    </source>
</evidence>
<dbReference type="AlphaFoldDB" id="A0A822XMS9"/>
<proteinExistence type="predicted"/>
<reference evidence="1 2" key="1">
    <citation type="journal article" date="2020" name="Mol. Biol. Evol.">
        <title>Distinct Expression and Methylation Patterns for Genes with Different Fates following a Single Whole-Genome Duplication in Flowering Plants.</title>
        <authorList>
            <person name="Shi T."/>
            <person name="Rahmani R.S."/>
            <person name="Gugger P.F."/>
            <person name="Wang M."/>
            <person name="Li H."/>
            <person name="Zhang Y."/>
            <person name="Li Z."/>
            <person name="Wang Q."/>
            <person name="Van de Peer Y."/>
            <person name="Marchal K."/>
            <person name="Chen J."/>
        </authorList>
    </citation>
    <scope>NUCLEOTIDE SEQUENCE [LARGE SCALE GENOMIC DNA]</scope>
    <source>
        <tissue evidence="1">Leaf</tissue>
    </source>
</reference>
<keyword evidence="2" id="KW-1185">Reference proteome</keyword>
<accession>A0A822XMS9</accession>
<sequence>MHWLIYACKHCEEVIRKEILTTTDEKINVVVKNRLVTTDFKLAKWNMVFLMVLSIKIFPFFCVAKSNITCNVPAFTKHFKKLQLFDGVSREELQRNWLQIVYTSPSSPTSTALPPPSRECEYLLQFDGSFRRSLLPPSAAIGGGDILWAFSGPVQAADAI</sequence>
<dbReference type="EMBL" id="DUZY01000001">
    <property type="protein sequence ID" value="DAD18828.1"/>
    <property type="molecule type" value="Genomic_DNA"/>
</dbReference>
<protein>
    <submittedName>
        <fullName evidence="1">Uncharacterized protein</fullName>
    </submittedName>
</protein>
<evidence type="ECO:0000313" key="1">
    <source>
        <dbReference type="EMBL" id="DAD18828.1"/>
    </source>
</evidence>